<sequence length="71" mass="8170">MQPKSIYNKILININSLIESLQIDISQLKFNNNNFPETDDYHEKSDNTINTESLESLQIDISQLNISEDGK</sequence>
<accession>A0A915Z653</accession>
<evidence type="ECO:0000313" key="2">
    <source>
        <dbReference type="Proteomes" id="UP000684084"/>
    </source>
</evidence>
<protein>
    <submittedName>
        <fullName evidence="1">Uncharacterized protein</fullName>
    </submittedName>
</protein>
<dbReference type="EMBL" id="CAGKOT010000017">
    <property type="protein sequence ID" value="CAB5362106.1"/>
    <property type="molecule type" value="Genomic_DNA"/>
</dbReference>
<name>A0A915Z653_9GLOM</name>
<proteinExistence type="predicted"/>
<reference evidence="1" key="1">
    <citation type="submission" date="2020-05" db="EMBL/GenBank/DDBJ databases">
        <authorList>
            <person name="Rincon C."/>
            <person name="Sanders R I."/>
            <person name="Robbins C."/>
            <person name="Chaturvedi A."/>
        </authorList>
    </citation>
    <scope>NUCLEOTIDE SEQUENCE</scope>
    <source>
        <strain evidence="1">CHB12</strain>
    </source>
</reference>
<comment type="caution">
    <text evidence="1">The sequence shown here is derived from an EMBL/GenBank/DDBJ whole genome shotgun (WGS) entry which is preliminary data.</text>
</comment>
<organism evidence="1 2">
    <name type="scientific">Rhizophagus irregularis</name>
    <dbReference type="NCBI Taxonomy" id="588596"/>
    <lineage>
        <taxon>Eukaryota</taxon>
        <taxon>Fungi</taxon>
        <taxon>Fungi incertae sedis</taxon>
        <taxon>Mucoromycota</taxon>
        <taxon>Glomeromycotina</taxon>
        <taxon>Glomeromycetes</taxon>
        <taxon>Glomerales</taxon>
        <taxon>Glomeraceae</taxon>
        <taxon>Rhizophagus</taxon>
    </lineage>
</organism>
<dbReference type="Proteomes" id="UP000684084">
    <property type="component" value="Unassembled WGS sequence"/>
</dbReference>
<dbReference type="AlphaFoldDB" id="A0A915Z653"/>
<evidence type="ECO:0000313" key="1">
    <source>
        <dbReference type="EMBL" id="CAB5362106.1"/>
    </source>
</evidence>
<gene>
    <name evidence="1" type="ORF">CHRIB12_LOCUS8943</name>
</gene>